<feature type="domain" description="Integrase DNA-binding" evidence="3">
    <location>
        <begin position="30"/>
        <end position="103"/>
    </location>
</feature>
<accession>A0A3S4IZ70</accession>
<evidence type="ECO:0000259" key="3">
    <source>
        <dbReference type="Pfam" id="PF13356"/>
    </source>
</evidence>
<dbReference type="EMBL" id="LR134148">
    <property type="protein sequence ID" value="VEA32250.1"/>
    <property type="molecule type" value="Genomic_DNA"/>
</dbReference>
<evidence type="ECO:0000256" key="1">
    <source>
        <dbReference type="ARBA" id="ARBA00008857"/>
    </source>
</evidence>
<gene>
    <name evidence="4" type="primary">int_1</name>
    <name evidence="4" type="ORF">NCTC8271_00979</name>
</gene>
<organism evidence="4 5">
    <name type="scientific">Salmonella enterica I</name>
    <dbReference type="NCBI Taxonomy" id="59201"/>
    <lineage>
        <taxon>Bacteria</taxon>
        <taxon>Pseudomonadati</taxon>
        <taxon>Pseudomonadota</taxon>
        <taxon>Gammaproteobacteria</taxon>
        <taxon>Enterobacterales</taxon>
        <taxon>Enterobacteriaceae</taxon>
        <taxon>Salmonella</taxon>
    </lineage>
</organism>
<keyword evidence="2" id="KW-0229">DNA integration</keyword>
<dbReference type="Pfam" id="PF13356">
    <property type="entry name" value="Arm-DNA-bind_3"/>
    <property type="match status" value="1"/>
</dbReference>
<protein>
    <submittedName>
        <fullName evidence="4">Bacteriophage integrase</fullName>
    </submittedName>
</protein>
<sequence length="153" mass="17189">MRFDLSLHIRKIVGQIKGSFSSMNEETLILTDSKICAAPLEKPYKNHRFTNSVPDGSKLWYFRYRFGGKENRLTFGPYPQVTLAKAREKHDAARKLLVSGICPSLMPVSVKERNGVRAAYVHGGAYGDDAVLVRLSGREPRWGRCALYLCPAT</sequence>
<dbReference type="Proteomes" id="UP000273655">
    <property type="component" value="Chromosome 1"/>
</dbReference>
<evidence type="ECO:0000313" key="4">
    <source>
        <dbReference type="EMBL" id="VEA32250.1"/>
    </source>
</evidence>
<name>A0A3S4IZ70_SALET</name>
<evidence type="ECO:0000256" key="2">
    <source>
        <dbReference type="ARBA" id="ARBA00022908"/>
    </source>
</evidence>
<reference evidence="4 5" key="1">
    <citation type="submission" date="2018-12" db="EMBL/GenBank/DDBJ databases">
        <authorList>
            <consortium name="Pathogen Informatics"/>
        </authorList>
    </citation>
    <scope>NUCLEOTIDE SEQUENCE [LARGE SCALE GENOMIC DNA]</scope>
    <source>
        <strain evidence="4 5">NCTC8271</strain>
    </source>
</reference>
<proteinExistence type="inferred from homology"/>
<dbReference type="Gene3D" id="3.30.160.390">
    <property type="entry name" value="Integrase, DNA-binding domain"/>
    <property type="match status" value="1"/>
</dbReference>
<evidence type="ECO:0000313" key="5">
    <source>
        <dbReference type="Proteomes" id="UP000273655"/>
    </source>
</evidence>
<dbReference type="PANTHER" id="PTHR30629">
    <property type="entry name" value="PROPHAGE INTEGRASE"/>
    <property type="match status" value="1"/>
</dbReference>
<dbReference type="GO" id="GO:0015074">
    <property type="term" value="P:DNA integration"/>
    <property type="evidence" value="ECO:0007669"/>
    <property type="project" value="UniProtKB-KW"/>
</dbReference>
<comment type="similarity">
    <text evidence="1">Belongs to the 'phage' integrase family.</text>
</comment>
<dbReference type="PANTHER" id="PTHR30629:SF2">
    <property type="entry name" value="PROPHAGE INTEGRASE INTS-RELATED"/>
    <property type="match status" value="1"/>
</dbReference>
<dbReference type="AlphaFoldDB" id="A0A3S4IZ70"/>
<dbReference type="InterPro" id="IPR050808">
    <property type="entry name" value="Phage_Integrase"/>
</dbReference>
<dbReference type="InterPro" id="IPR038488">
    <property type="entry name" value="Integrase_DNA-bd_sf"/>
</dbReference>
<dbReference type="InterPro" id="IPR025166">
    <property type="entry name" value="Integrase_DNA_bind_dom"/>
</dbReference>